<comment type="caution">
    <text evidence="2">The sequence shown here is derived from an EMBL/GenBank/DDBJ whole genome shotgun (WGS) entry which is preliminary data.</text>
</comment>
<dbReference type="AlphaFoldDB" id="A0A1V9YKD4"/>
<accession>A0A1V9YKD4</accession>
<evidence type="ECO:0000313" key="2">
    <source>
        <dbReference type="EMBL" id="OQR86185.1"/>
    </source>
</evidence>
<proteinExistence type="predicted"/>
<dbReference type="SUPFAM" id="SSF49354">
    <property type="entry name" value="PapD-like"/>
    <property type="match status" value="1"/>
</dbReference>
<evidence type="ECO:0000313" key="3">
    <source>
        <dbReference type="Proteomes" id="UP000243579"/>
    </source>
</evidence>
<evidence type="ECO:0000259" key="1">
    <source>
        <dbReference type="PROSITE" id="PS50202"/>
    </source>
</evidence>
<protein>
    <recommendedName>
        <fullName evidence="1">MSP domain-containing protein</fullName>
    </recommendedName>
</protein>
<dbReference type="InterPro" id="IPR000535">
    <property type="entry name" value="MSP_dom"/>
</dbReference>
<dbReference type="InterPro" id="IPR013783">
    <property type="entry name" value="Ig-like_fold"/>
</dbReference>
<keyword evidence="3" id="KW-1185">Reference proteome</keyword>
<organism evidence="2 3">
    <name type="scientific">Achlya hypogyna</name>
    <name type="common">Oomycete</name>
    <name type="synonym">Protoachlya hypogyna</name>
    <dbReference type="NCBI Taxonomy" id="1202772"/>
    <lineage>
        <taxon>Eukaryota</taxon>
        <taxon>Sar</taxon>
        <taxon>Stramenopiles</taxon>
        <taxon>Oomycota</taxon>
        <taxon>Saprolegniomycetes</taxon>
        <taxon>Saprolegniales</taxon>
        <taxon>Achlyaceae</taxon>
        <taxon>Achlya</taxon>
    </lineage>
</organism>
<reference evidence="2 3" key="1">
    <citation type="journal article" date="2014" name="Genome Biol. Evol.">
        <title>The secreted proteins of Achlya hypogyna and Thraustotheca clavata identify the ancestral oomycete secretome and reveal gene acquisitions by horizontal gene transfer.</title>
        <authorList>
            <person name="Misner I."/>
            <person name="Blouin N."/>
            <person name="Leonard G."/>
            <person name="Richards T.A."/>
            <person name="Lane C.E."/>
        </authorList>
    </citation>
    <scope>NUCLEOTIDE SEQUENCE [LARGE SCALE GENOMIC DNA]</scope>
    <source>
        <strain evidence="2 3">ATCC 48635</strain>
    </source>
</reference>
<sequence>MGLVQSSPREVHPATTSAAFPEAFCVKPQSVQDPVTCSPAAHVALTVVPGSAAMAVLNVTNPTPYLVALHIAASRDVYAIRPAYACLPPGRTLAIAITVAAADAHRVLTPPSKIDKLTIESASFKNVPTYLHSRLQTAFVAEVWGQIPPEYITTKTLTASCSPWTSSYDEL</sequence>
<gene>
    <name evidence="2" type="ORF">ACHHYP_10840</name>
</gene>
<name>A0A1V9YKD4_ACHHY</name>
<dbReference type="EMBL" id="JNBR01001524">
    <property type="protein sequence ID" value="OQR86185.1"/>
    <property type="molecule type" value="Genomic_DNA"/>
</dbReference>
<feature type="domain" description="MSP" evidence="1">
    <location>
        <begin position="34"/>
        <end position="162"/>
    </location>
</feature>
<dbReference type="Gene3D" id="2.60.40.10">
    <property type="entry name" value="Immunoglobulins"/>
    <property type="match status" value="1"/>
</dbReference>
<dbReference type="Proteomes" id="UP000243579">
    <property type="component" value="Unassembled WGS sequence"/>
</dbReference>
<dbReference type="InterPro" id="IPR008962">
    <property type="entry name" value="PapD-like_sf"/>
</dbReference>
<dbReference type="PROSITE" id="PS50202">
    <property type="entry name" value="MSP"/>
    <property type="match status" value="1"/>
</dbReference>
<dbReference type="OrthoDB" id="66814at2759"/>